<proteinExistence type="predicted"/>
<comment type="caution">
    <text evidence="1">The sequence shown here is derived from an EMBL/GenBank/DDBJ whole genome shotgun (WGS) entry which is preliminary data.</text>
</comment>
<dbReference type="Proteomes" id="UP001596003">
    <property type="component" value="Unassembled WGS sequence"/>
</dbReference>
<accession>A0ABV8ZKK1</accession>
<name>A0ABV8ZKK1_9FLAO</name>
<dbReference type="RefSeq" id="WP_379799036.1">
    <property type="nucleotide sequence ID" value="NZ_JBHSFY010000009.1"/>
</dbReference>
<gene>
    <name evidence="1" type="primary">tssD</name>
    <name evidence="1" type="ORF">ACFO3N_15260</name>
</gene>
<dbReference type="EMBL" id="JBHSFY010000009">
    <property type="protein sequence ID" value="MFC4478430.1"/>
    <property type="molecule type" value="Genomic_DNA"/>
</dbReference>
<dbReference type="Pfam" id="PF17642">
    <property type="entry name" value="TssD"/>
    <property type="match status" value="1"/>
</dbReference>
<evidence type="ECO:0000313" key="2">
    <source>
        <dbReference type="Proteomes" id="UP001596003"/>
    </source>
</evidence>
<keyword evidence="2" id="KW-1185">Reference proteome</keyword>
<dbReference type="InterPro" id="IPR041408">
    <property type="entry name" value="Hcp_Tssd"/>
</dbReference>
<protein>
    <submittedName>
        <fullName evidence="1">Type VI secretion system tube protein TssD</fullName>
    </submittedName>
</protein>
<organism evidence="1 2">
    <name type="scientific">Flavobacterium chungangensis</name>
    <dbReference type="NCBI Taxonomy" id="2708132"/>
    <lineage>
        <taxon>Bacteria</taxon>
        <taxon>Pseudomonadati</taxon>
        <taxon>Bacteroidota</taxon>
        <taxon>Flavobacteriia</taxon>
        <taxon>Flavobacteriales</taxon>
        <taxon>Flavobacteriaceae</taxon>
        <taxon>Flavobacterium</taxon>
    </lineage>
</organism>
<reference evidence="2" key="1">
    <citation type="journal article" date="2019" name="Int. J. Syst. Evol. Microbiol.">
        <title>The Global Catalogue of Microorganisms (GCM) 10K type strain sequencing project: providing services to taxonomists for standard genome sequencing and annotation.</title>
        <authorList>
            <consortium name="The Broad Institute Genomics Platform"/>
            <consortium name="The Broad Institute Genome Sequencing Center for Infectious Disease"/>
            <person name="Wu L."/>
            <person name="Ma J."/>
        </authorList>
    </citation>
    <scope>NUCLEOTIDE SEQUENCE [LARGE SCALE GENOMIC DNA]</scope>
    <source>
        <strain evidence="2">NBRC 103627</strain>
    </source>
</reference>
<sequence>MSFLAKLELDNETFNVLEFEIHFTQQTDSNGKPASKTKGGHIKLVVESTQTDLFSDWMVSKTSVKDGKIIFYRRDAMSTMKNVAFKKAYCISFRKKFQSEGASPMTTEILLTSNEVKIGNTTFESNWKTDNL</sequence>
<evidence type="ECO:0000313" key="1">
    <source>
        <dbReference type="EMBL" id="MFC4478430.1"/>
    </source>
</evidence>